<dbReference type="AlphaFoldDB" id="A0A914Z5D2"/>
<dbReference type="Pfam" id="PF00326">
    <property type="entry name" value="Peptidase_S9"/>
    <property type="match status" value="1"/>
</dbReference>
<dbReference type="PANTHER" id="PTHR11757:SF19">
    <property type="entry name" value="PROLYL ENDOPEPTIDASE-LIKE"/>
    <property type="match status" value="1"/>
</dbReference>
<evidence type="ECO:0000256" key="2">
    <source>
        <dbReference type="ARBA" id="ARBA00039290"/>
    </source>
</evidence>
<evidence type="ECO:0000313" key="7">
    <source>
        <dbReference type="WBParaSite" id="PSU_v2.g546.t1"/>
    </source>
</evidence>
<evidence type="ECO:0000313" key="6">
    <source>
        <dbReference type="Proteomes" id="UP000887577"/>
    </source>
</evidence>
<comment type="similarity">
    <text evidence="1">Belongs to the peptidase S9A family.</text>
</comment>
<dbReference type="GO" id="GO:0006508">
    <property type="term" value="P:proteolysis"/>
    <property type="evidence" value="ECO:0007669"/>
    <property type="project" value="InterPro"/>
</dbReference>
<feature type="domain" description="Peptidase S9 prolyl oligopeptidase catalytic" evidence="5">
    <location>
        <begin position="3"/>
        <end position="87"/>
    </location>
</feature>
<comment type="function">
    <text evidence="4">Serine peptidase whose precise substrate specificity remains unclear. Does not cleave peptides after a arginine or lysine residue. Regulates trans-Golgi network morphology and sorting by regulating the membrane binding of the AP-1 complex. May play a role in the regulation of synaptic vesicle exocytosis.</text>
</comment>
<evidence type="ECO:0000259" key="5">
    <source>
        <dbReference type="Pfam" id="PF00326"/>
    </source>
</evidence>
<dbReference type="PANTHER" id="PTHR11757">
    <property type="entry name" value="PROTEASE FAMILY S9A OLIGOPEPTIDASE"/>
    <property type="match status" value="1"/>
</dbReference>
<dbReference type="Proteomes" id="UP000887577">
    <property type="component" value="Unplaced"/>
</dbReference>
<dbReference type="Gene3D" id="3.40.50.1820">
    <property type="entry name" value="alpha/beta hydrolase"/>
    <property type="match status" value="1"/>
</dbReference>
<dbReference type="GO" id="GO:0008236">
    <property type="term" value="F:serine-type peptidase activity"/>
    <property type="evidence" value="ECO:0007669"/>
    <property type="project" value="InterPro"/>
</dbReference>
<accession>A0A914Z5D2</accession>
<evidence type="ECO:0000256" key="1">
    <source>
        <dbReference type="ARBA" id="ARBA00005228"/>
    </source>
</evidence>
<evidence type="ECO:0000256" key="4">
    <source>
        <dbReference type="ARBA" id="ARBA00045448"/>
    </source>
</evidence>
<dbReference type="InterPro" id="IPR051543">
    <property type="entry name" value="Serine_Peptidase_S9A"/>
</dbReference>
<evidence type="ECO:0000256" key="3">
    <source>
        <dbReference type="ARBA" id="ARBA00042165"/>
    </source>
</evidence>
<name>A0A914Z5D2_9BILA</name>
<reference evidence="7" key="1">
    <citation type="submission" date="2022-11" db="UniProtKB">
        <authorList>
            <consortium name="WormBaseParasite"/>
        </authorList>
    </citation>
    <scope>IDENTIFICATION</scope>
</reference>
<dbReference type="InterPro" id="IPR001375">
    <property type="entry name" value="Peptidase_S9_cat"/>
</dbReference>
<dbReference type="InterPro" id="IPR029058">
    <property type="entry name" value="AB_hydrolase_fold"/>
</dbReference>
<keyword evidence="6" id="KW-1185">Reference proteome</keyword>
<dbReference type="WBParaSite" id="PSU_v2.g546.t1">
    <property type="protein sequence ID" value="PSU_v2.g546.t1"/>
    <property type="gene ID" value="PSU_v2.g546"/>
</dbReference>
<organism evidence="6 7">
    <name type="scientific">Panagrolaimus superbus</name>
    <dbReference type="NCBI Taxonomy" id="310955"/>
    <lineage>
        <taxon>Eukaryota</taxon>
        <taxon>Metazoa</taxon>
        <taxon>Ecdysozoa</taxon>
        <taxon>Nematoda</taxon>
        <taxon>Chromadorea</taxon>
        <taxon>Rhabditida</taxon>
        <taxon>Tylenchina</taxon>
        <taxon>Panagrolaimomorpha</taxon>
        <taxon>Panagrolaimoidea</taxon>
        <taxon>Panagrolaimidae</taxon>
        <taxon>Panagrolaimus</taxon>
    </lineage>
</organism>
<proteinExistence type="inferred from homology"/>
<protein>
    <recommendedName>
        <fullName evidence="2">Prolyl endopeptidase-like</fullName>
    </recommendedName>
    <alternativeName>
        <fullName evidence="3">Prolylendopeptidase-like</fullName>
    </alternativeName>
</protein>
<sequence length="91" mass="10424">MLSYSPYDNVKPRLPGVVRGHRVCGDSQVQYWEPGPKWVAKLRDENTGHYPILFRTNMEAGHGGKSGRFQRYRELSESYAFVLQQLGIAQP</sequence>